<dbReference type="Pfam" id="PF05793">
    <property type="entry name" value="TFIIF_alpha"/>
    <property type="match status" value="2"/>
</dbReference>
<gene>
    <name evidence="11" type="ORF">E3Q10_00141</name>
    <name evidence="10" type="ORF">E3Q17_00091</name>
    <name evidence="9" type="ORF">E3Q22_00140</name>
</gene>
<dbReference type="PANTHER" id="PTHR13011:SF0">
    <property type="entry name" value="GENERAL TRANSCRIPTION FACTOR IIF SUBUNIT 1"/>
    <property type="match status" value="1"/>
</dbReference>
<feature type="compositionally biased region" description="Basic and acidic residues" evidence="8">
    <location>
        <begin position="428"/>
        <end position="447"/>
    </location>
</feature>
<dbReference type="GO" id="GO:0032968">
    <property type="term" value="P:positive regulation of transcription elongation by RNA polymerase II"/>
    <property type="evidence" value="ECO:0007669"/>
    <property type="project" value="InterPro"/>
</dbReference>
<dbReference type="GO" id="GO:0001096">
    <property type="term" value="F:TFIIF-class transcription factor complex binding"/>
    <property type="evidence" value="ECO:0007669"/>
    <property type="project" value="TreeGrafter"/>
</dbReference>
<evidence type="ECO:0000256" key="7">
    <source>
        <dbReference type="RuleBase" id="RU366044"/>
    </source>
</evidence>
<dbReference type="AlphaFoldDB" id="A0A4T0Q3F9"/>
<feature type="region of interest" description="Disordered" evidence="8">
    <location>
        <begin position="40"/>
        <end position="62"/>
    </location>
</feature>
<accession>A0A4T0Q3F9</accession>
<dbReference type="GO" id="GO:0003677">
    <property type="term" value="F:DNA binding"/>
    <property type="evidence" value="ECO:0007669"/>
    <property type="project" value="UniProtKB-KW"/>
</dbReference>
<evidence type="ECO:0000313" key="9">
    <source>
        <dbReference type="EMBL" id="TIB82748.1"/>
    </source>
</evidence>
<keyword evidence="5 7" id="KW-0804">Transcription</keyword>
<comment type="caution">
    <text evidence="11">The sequence shown here is derived from an EMBL/GenBank/DDBJ whole genome shotgun (WGS) entry which is preliminary data.</text>
</comment>
<evidence type="ECO:0000256" key="1">
    <source>
        <dbReference type="ARBA" id="ARBA00004123"/>
    </source>
</evidence>
<dbReference type="GO" id="GO:0006367">
    <property type="term" value="P:transcription initiation at RNA polymerase II promoter"/>
    <property type="evidence" value="ECO:0007669"/>
    <property type="project" value="InterPro"/>
</dbReference>
<dbReference type="Proteomes" id="UP000305647">
    <property type="component" value="Unassembled WGS sequence"/>
</dbReference>
<keyword evidence="6 7" id="KW-0539">Nucleus</keyword>
<keyword evidence="3 7" id="KW-0805">Transcription regulation</keyword>
<organism evidence="11 12">
    <name type="scientific">Wallemia mellicola</name>
    <dbReference type="NCBI Taxonomy" id="1708541"/>
    <lineage>
        <taxon>Eukaryota</taxon>
        <taxon>Fungi</taxon>
        <taxon>Dikarya</taxon>
        <taxon>Basidiomycota</taxon>
        <taxon>Wallemiomycotina</taxon>
        <taxon>Wallemiomycetes</taxon>
        <taxon>Wallemiales</taxon>
        <taxon>Wallemiaceae</taxon>
        <taxon>Wallemia</taxon>
    </lineage>
</organism>
<dbReference type="EMBL" id="SPRO01000001">
    <property type="protein sequence ID" value="TIC34696.1"/>
    <property type="molecule type" value="Genomic_DNA"/>
</dbReference>
<dbReference type="EMBL" id="SPRH01000001">
    <property type="protein sequence ID" value="TIC05026.1"/>
    <property type="molecule type" value="Genomic_DNA"/>
</dbReference>
<keyword evidence="4 7" id="KW-0238">DNA-binding</keyword>
<evidence type="ECO:0000256" key="3">
    <source>
        <dbReference type="ARBA" id="ARBA00023015"/>
    </source>
</evidence>
<feature type="region of interest" description="Disordered" evidence="8">
    <location>
        <begin position="336"/>
        <end position="462"/>
    </location>
</feature>
<proteinExistence type="inferred from homology"/>
<evidence type="ECO:0000256" key="4">
    <source>
        <dbReference type="ARBA" id="ARBA00023125"/>
    </source>
</evidence>
<name>A0A4T0Q3F9_9BASI</name>
<reference evidence="12 13" key="1">
    <citation type="submission" date="2019-03" db="EMBL/GenBank/DDBJ databases">
        <title>Sequencing 25 genomes of Wallemia mellicola.</title>
        <authorList>
            <person name="Gostincar C."/>
        </authorList>
    </citation>
    <scope>NUCLEOTIDE SEQUENCE [LARGE SCALE GENOMIC DNA]</scope>
    <source>
        <strain evidence="10 13">EXF-1262</strain>
        <strain evidence="9 14">EXF-6152</strain>
        <strain evidence="11 12">EXF-8738</strain>
    </source>
</reference>
<comment type="similarity">
    <text evidence="2 7">Belongs to the TFIIF alpha subunit family.</text>
</comment>
<dbReference type="InterPro" id="IPR011039">
    <property type="entry name" value="TFIIF_interaction"/>
</dbReference>
<evidence type="ECO:0000256" key="2">
    <source>
        <dbReference type="ARBA" id="ARBA00005249"/>
    </source>
</evidence>
<dbReference type="GO" id="GO:0005674">
    <property type="term" value="C:transcription factor TFIIF complex"/>
    <property type="evidence" value="ECO:0007669"/>
    <property type="project" value="TreeGrafter"/>
</dbReference>
<dbReference type="PANTHER" id="PTHR13011">
    <property type="entry name" value="TFIIF-ALPHA"/>
    <property type="match status" value="1"/>
</dbReference>
<evidence type="ECO:0000256" key="6">
    <source>
        <dbReference type="ARBA" id="ARBA00023242"/>
    </source>
</evidence>
<evidence type="ECO:0000256" key="8">
    <source>
        <dbReference type="SAM" id="MobiDB-lite"/>
    </source>
</evidence>
<sequence length="522" mass="60659">MEDTKPYTDYKLVSSSSNGYAFNVMRLNSNSSVDPANFSRPVKLNRKDPNHLLRPVPDIDPNTGKVKLDEQDRPILIDPQTNQVIPPINDKNKRFFKRKTKQVFMADEDAMQLRRTERLPWILEDSDGSQKWHGQLDGKPSDQSYIMLVFNENHGLDFKVQPTNRFYKFNQQPKYDTLSMEEADQAYSKGVDDVWFMRNRSRPVASTSNQSDPEIDNKQSIHQRLEGMMNQQPAQSRQANRRMQVDRGAVKEETFDGLFDEMEYDEEFQDDDEQVIQDNQDDDELKELEDRIKKEMHQANIGHVEQTTNLDDFEEDIKPFKQKSTSEKEMKKFLRRYDKSNADAYESDNSDDDDDEEEEERKKQEQDREQQRREREKKEQQDKDQATNLAKSIKREQSPASLAAHEVARRATSPYAKQRSSSPSTKRSRTDLEDKPDNKKLKVKRESSSPSATPPNSADGQVLQDDEIIAFLRGKSVTTNELIQHFKKRFKAQPKNRETIGGVLKKVASRTPDGKLQLKEGL</sequence>
<dbReference type="GO" id="GO:0016251">
    <property type="term" value="F:RNA polymerase II general transcription initiation factor activity"/>
    <property type="evidence" value="ECO:0007669"/>
    <property type="project" value="TreeGrafter"/>
</dbReference>
<protein>
    <recommendedName>
        <fullName evidence="7">Transcription initiation factor IIF subunit alpha</fullName>
    </recommendedName>
</protein>
<evidence type="ECO:0000313" key="12">
    <source>
        <dbReference type="Proteomes" id="UP000305647"/>
    </source>
</evidence>
<evidence type="ECO:0000313" key="11">
    <source>
        <dbReference type="EMBL" id="TIC34696.1"/>
    </source>
</evidence>
<dbReference type="Proteomes" id="UP000307169">
    <property type="component" value="Unassembled WGS sequence"/>
</dbReference>
<evidence type="ECO:0000256" key="5">
    <source>
        <dbReference type="ARBA" id="ARBA00023163"/>
    </source>
</evidence>
<comment type="subcellular location">
    <subcellularLocation>
        <location evidence="1 7">Nucleus</location>
    </subcellularLocation>
</comment>
<evidence type="ECO:0000313" key="14">
    <source>
        <dbReference type="Proteomes" id="UP000310685"/>
    </source>
</evidence>
<evidence type="ECO:0000313" key="13">
    <source>
        <dbReference type="Proteomes" id="UP000307169"/>
    </source>
</evidence>
<dbReference type="EMBL" id="SPRC01000001">
    <property type="protein sequence ID" value="TIB82748.1"/>
    <property type="molecule type" value="Genomic_DNA"/>
</dbReference>
<dbReference type="InterPro" id="IPR008851">
    <property type="entry name" value="TFIIF-alpha"/>
</dbReference>
<feature type="compositionally biased region" description="Basic and acidic residues" evidence="8">
    <location>
        <begin position="360"/>
        <end position="385"/>
    </location>
</feature>
<dbReference type="Proteomes" id="UP000310685">
    <property type="component" value="Unassembled WGS sequence"/>
</dbReference>
<feature type="compositionally biased region" description="Low complexity" evidence="8">
    <location>
        <begin position="448"/>
        <end position="458"/>
    </location>
</feature>
<comment type="function">
    <text evidence="7">TFIIF is a general transcription initiation factor that binds to RNA polymerase II and helps to recruit it to the initiation complex in collaboration with TFIIB. It promotes transcription elongation.</text>
</comment>
<evidence type="ECO:0000313" key="10">
    <source>
        <dbReference type="EMBL" id="TIC05026.1"/>
    </source>
</evidence>
<feature type="compositionally biased region" description="Acidic residues" evidence="8">
    <location>
        <begin position="345"/>
        <end position="359"/>
    </location>
</feature>
<dbReference type="SUPFAM" id="SSF50916">
    <property type="entry name" value="Rap30/74 interaction domains"/>
    <property type="match status" value="1"/>
</dbReference>